<dbReference type="GO" id="GO:0006685">
    <property type="term" value="P:sphingomyelin catabolic process"/>
    <property type="evidence" value="ECO:0000318"/>
    <property type="project" value="GO_Central"/>
</dbReference>
<dbReference type="EMBL" id="KQ971372">
    <property type="protein sequence ID" value="EFA10294.2"/>
    <property type="molecule type" value="Genomic_DNA"/>
</dbReference>
<dbReference type="PANTHER" id="PTHR12988">
    <property type="entry name" value="SPHINGOMYELIN PHOSPHODIESTERASE 4"/>
    <property type="match status" value="1"/>
</dbReference>
<dbReference type="HOGENOM" id="CLU_012098_0_0_1"/>
<dbReference type="PANTHER" id="PTHR12988:SF6">
    <property type="entry name" value="SPHINGOMYELIN PHOSPHODIESTERASE 4"/>
    <property type="match status" value="1"/>
</dbReference>
<name>D6X2Y7_TRICA</name>
<protein>
    <submittedName>
        <fullName evidence="6">Sphingomyelin phosphodiesterase 4-like Protein</fullName>
    </submittedName>
</protein>
<dbReference type="FunCoup" id="D6X2Y7">
    <property type="interactions" value="1506"/>
</dbReference>
<dbReference type="InParanoid" id="D6X2Y7"/>
<dbReference type="GO" id="GO:0046475">
    <property type="term" value="P:glycerophospholipid catabolic process"/>
    <property type="evidence" value="ECO:0000318"/>
    <property type="project" value="GO_Central"/>
</dbReference>
<reference evidence="6 7" key="1">
    <citation type="journal article" date="2008" name="Nature">
        <title>The genome of the model beetle and pest Tribolium castaneum.</title>
        <authorList>
            <consortium name="Tribolium Genome Sequencing Consortium"/>
            <person name="Richards S."/>
            <person name="Gibbs R.A."/>
            <person name="Weinstock G.M."/>
            <person name="Brown S.J."/>
            <person name="Denell R."/>
            <person name="Beeman R.W."/>
            <person name="Gibbs R."/>
            <person name="Beeman R.W."/>
            <person name="Brown S.J."/>
            <person name="Bucher G."/>
            <person name="Friedrich M."/>
            <person name="Grimmelikhuijzen C.J."/>
            <person name="Klingler M."/>
            <person name="Lorenzen M."/>
            <person name="Richards S."/>
            <person name="Roth S."/>
            <person name="Schroder R."/>
            <person name="Tautz D."/>
            <person name="Zdobnov E.M."/>
            <person name="Muzny D."/>
            <person name="Gibbs R.A."/>
            <person name="Weinstock G.M."/>
            <person name="Attaway T."/>
            <person name="Bell S."/>
            <person name="Buhay C.J."/>
            <person name="Chandrabose M.N."/>
            <person name="Chavez D."/>
            <person name="Clerk-Blankenburg K.P."/>
            <person name="Cree A."/>
            <person name="Dao M."/>
            <person name="Davis C."/>
            <person name="Chacko J."/>
            <person name="Dinh H."/>
            <person name="Dugan-Rocha S."/>
            <person name="Fowler G."/>
            <person name="Garner T.T."/>
            <person name="Garnes J."/>
            <person name="Gnirke A."/>
            <person name="Hawes A."/>
            <person name="Hernandez J."/>
            <person name="Hines S."/>
            <person name="Holder M."/>
            <person name="Hume J."/>
            <person name="Jhangiani S.N."/>
            <person name="Joshi V."/>
            <person name="Khan Z.M."/>
            <person name="Jackson L."/>
            <person name="Kovar C."/>
            <person name="Kowis A."/>
            <person name="Lee S."/>
            <person name="Lewis L.R."/>
            <person name="Margolis J."/>
            <person name="Morgan M."/>
            <person name="Nazareth L.V."/>
            <person name="Nguyen N."/>
            <person name="Okwuonu G."/>
            <person name="Parker D."/>
            <person name="Richards S."/>
            <person name="Ruiz S.J."/>
            <person name="Santibanez J."/>
            <person name="Savard J."/>
            <person name="Scherer S.E."/>
            <person name="Schneider B."/>
            <person name="Sodergren E."/>
            <person name="Tautz D."/>
            <person name="Vattahil S."/>
            <person name="Villasana D."/>
            <person name="White C.S."/>
            <person name="Wright R."/>
            <person name="Park Y."/>
            <person name="Beeman R.W."/>
            <person name="Lord J."/>
            <person name="Oppert B."/>
            <person name="Lorenzen M."/>
            <person name="Brown S."/>
            <person name="Wang L."/>
            <person name="Savard J."/>
            <person name="Tautz D."/>
            <person name="Richards S."/>
            <person name="Weinstock G."/>
            <person name="Gibbs R.A."/>
            <person name="Liu Y."/>
            <person name="Worley K."/>
            <person name="Weinstock G."/>
            <person name="Elsik C.G."/>
            <person name="Reese J.T."/>
            <person name="Elhaik E."/>
            <person name="Landan G."/>
            <person name="Graur D."/>
            <person name="Arensburger P."/>
            <person name="Atkinson P."/>
            <person name="Beeman R.W."/>
            <person name="Beidler J."/>
            <person name="Brown S.J."/>
            <person name="Demuth J.P."/>
            <person name="Drury D.W."/>
            <person name="Du Y.Z."/>
            <person name="Fujiwara H."/>
            <person name="Lorenzen M."/>
            <person name="Maselli V."/>
            <person name="Osanai M."/>
            <person name="Park Y."/>
            <person name="Robertson H.M."/>
            <person name="Tu Z."/>
            <person name="Wang J.J."/>
            <person name="Wang S."/>
            <person name="Richards S."/>
            <person name="Song H."/>
            <person name="Zhang L."/>
            <person name="Sodergren E."/>
            <person name="Werner D."/>
            <person name="Stanke M."/>
            <person name="Morgenstern B."/>
            <person name="Solovyev V."/>
            <person name="Kosarev P."/>
            <person name="Brown G."/>
            <person name="Chen H.C."/>
            <person name="Ermolaeva O."/>
            <person name="Hlavina W."/>
            <person name="Kapustin Y."/>
            <person name="Kiryutin B."/>
            <person name="Kitts P."/>
            <person name="Maglott D."/>
            <person name="Pruitt K."/>
            <person name="Sapojnikov V."/>
            <person name="Souvorov A."/>
            <person name="Mackey A.J."/>
            <person name="Waterhouse R.M."/>
            <person name="Wyder S."/>
            <person name="Zdobnov E.M."/>
            <person name="Zdobnov E.M."/>
            <person name="Wyder S."/>
            <person name="Kriventseva E.V."/>
            <person name="Kadowaki T."/>
            <person name="Bork P."/>
            <person name="Aranda M."/>
            <person name="Bao R."/>
            <person name="Beermann A."/>
            <person name="Berns N."/>
            <person name="Bolognesi R."/>
            <person name="Bonneton F."/>
            <person name="Bopp D."/>
            <person name="Brown S.J."/>
            <person name="Bucher G."/>
            <person name="Butts T."/>
            <person name="Chaumot A."/>
            <person name="Denell R.E."/>
            <person name="Ferrier D.E."/>
            <person name="Friedrich M."/>
            <person name="Gordon C.M."/>
            <person name="Jindra M."/>
            <person name="Klingler M."/>
            <person name="Lan Q."/>
            <person name="Lattorff H.M."/>
            <person name="Laudet V."/>
            <person name="von Levetsow C."/>
            <person name="Liu Z."/>
            <person name="Lutz R."/>
            <person name="Lynch J.A."/>
            <person name="da Fonseca R.N."/>
            <person name="Posnien N."/>
            <person name="Reuter R."/>
            <person name="Roth S."/>
            <person name="Savard J."/>
            <person name="Schinko J.B."/>
            <person name="Schmitt C."/>
            <person name="Schoppmeier M."/>
            <person name="Schroder R."/>
            <person name="Shippy T.D."/>
            <person name="Simonnet F."/>
            <person name="Marques-Souza H."/>
            <person name="Tautz D."/>
            <person name="Tomoyasu Y."/>
            <person name="Trauner J."/>
            <person name="Van der Zee M."/>
            <person name="Vervoort M."/>
            <person name="Wittkopp N."/>
            <person name="Wimmer E.A."/>
            <person name="Yang X."/>
            <person name="Jones A.K."/>
            <person name="Sattelle D.B."/>
            <person name="Ebert P.R."/>
            <person name="Nelson D."/>
            <person name="Scott J.G."/>
            <person name="Beeman R.W."/>
            <person name="Muthukrishnan S."/>
            <person name="Kramer K.J."/>
            <person name="Arakane Y."/>
            <person name="Beeman R.W."/>
            <person name="Zhu Q."/>
            <person name="Hogenkamp D."/>
            <person name="Dixit R."/>
            <person name="Oppert B."/>
            <person name="Jiang H."/>
            <person name="Zou Z."/>
            <person name="Marshall J."/>
            <person name="Elpidina E."/>
            <person name="Vinokurov K."/>
            <person name="Oppert C."/>
            <person name="Zou Z."/>
            <person name="Evans J."/>
            <person name="Lu Z."/>
            <person name="Zhao P."/>
            <person name="Sumathipala N."/>
            <person name="Altincicek B."/>
            <person name="Vilcinskas A."/>
            <person name="Williams M."/>
            <person name="Hultmark D."/>
            <person name="Hetru C."/>
            <person name="Jiang H."/>
            <person name="Grimmelikhuijzen C.J."/>
            <person name="Hauser F."/>
            <person name="Cazzamali G."/>
            <person name="Williamson M."/>
            <person name="Park Y."/>
            <person name="Li B."/>
            <person name="Tanaka Y."/>
            <person name="Predel R."/>
            <person name="Neupert S."/>
            <person name="Schachtner J."/>
            <person name="Verleyen P."/>
            <person name="Raible F."/>
            <person name="Bork P."/>
            <person name="Friedrich M."/>
            <person name="Walden K.K."/>
            <person name="Robertson H.M."/>
            <person name="Angeli S."/>
            <person name="Foret S."/>
            <person name="Bucher G."/>
            <person name="Schuetz S."/>
            <person name="Maleszka R."/>
            <person name="Wimmer E.A."/>
            <person name="Beeman R.W."/>
            <person name="Lorenzen M."/>
            <person name="Tomoyasu Y."/>
            <person name="Miller S.C."/>
            <person name="Grossmann D."/>
            <person name="Bucher G."/>
        </authorList>
    </citation>
    <scope>NUCLEOTIDE SEQUENCE [LARGE SCALE GENOMIC DNA]</scope>
    <source>
        <strain evidence="6 7">Georgia GA2</strain>
    </source>
</reference>
<keyword evidence="2 5" id="KW-0812">Transmembrane</keyword>
<reference evidence="6 7" key="2">
    <citation type="journal article" date="2010" name="Nucleic Acids Res.">
        <title>BeetleBase in 2010: revisions to provide comprehensive genomic information for Tribolium castaneum.</title>
        <authorList>
            <person name="Kim H.S."/>
            <person name="Murphy T."/>
            <person name="Xia J."/>
            <person name="Caragea D."/>
            <person name="Park Y."/>
            <person name="Beeman R.W."/>
            <person name="Lorenzen M.D."/>
            <person name="Butcher S."/>
            <person name="Manak J.R."/>
            <person name="Brown S.J."/>
        </authorList>
    </citation>
    <scope>GENOME REANNOTATION</scope>
    <source>
        <strain evidence="6 7">Georgia GA2</strain>
    </source>
</reference>
<dbReference type="STRING" id="7070.D6X2Y7"/>
<proteinExistence type="predicted"/>
<evidence type="ECO:0000256" key="1">
    <source>
        <dbReference type="ARBA" id="ARBA00004167"/>
    </source>
</evidence>
<evidence type="ECO:0000256" key="2">
    <source>
        <dbReference type="ARBA" id="ARBA00022692"/>
    </source>
</evidence>
<evidence type="ECO:0000256" key="4">
    <source>
        <dbReference type="ARBA" id="ARBA00023136"/>
    </source>
</evidence>
<dbReference type="OMA" id="SYNAQWN"/>
<feature type="transmembrane region" description="Helical" evidence="5">
    <location>
        <begin position="706"/>
        <end position="738"/>
    </location>
</feature>
<dbReference type="AlphaFoldDB" id="D6X2Y7"/>
<comment type="subcellular location">
    <subcellularLocation>
        <location evidence="1">Membrane</location>
        <topology evidence="1">Single-pass membrane protein</topology>
    </subcellularLocation>
</comment>
<evidence type="ECO:0000313" key="7">
    <source>
        <dbReference type="Proteomes" id="UP000007266"/>
    </source>
</evidence>
<dbReference type="eggNOG" id="KOG4396">
    <property type="taxonomic scope" value="Eukaryota"/>
</dbReference>
<dbReference type="Pfam" id="PF14724">
    <property type="entry name" value="mit_SMPDase"/>
    <property type="match status" value="2"/>
</dbReference>
<dbReference type="GO" id="GO:0016020">
    <property type="term" value="C:membrane"/>
    <property type="evidence" value="ECO:0007669"/>
    <property type="project" value="UniProtKB-SubCell"/>
</dbReference>
<organism evidence="6 7">
    <name type="scientific">Tribolium castaneum</name>
    <name type="common">Red flour beetle</name>
    <dbReference type="NCBI Taxonomy" id="7070"/>
    <lineage>
        <taxon>Eukaryota</taxon>
        <taxon>Metazoa</taxon>
        <taxon>Ecdysozoa</taxon>
        <taxon>Arthropoda</taxon>
        <taxon>Hexapoda</taxon>
        <taxon>Insecta</taxon>
        <taxon>Pterygota</taxon>
        <taxon>Neoptera</taxon>
        <taxon>Endopterygota</taxon>
        <taxon>Coleoptera</taxon>
        <taxon>Polyphaga</taxon>
        <taxon>Cucujiformia</taxon>
        <taxon>Tenebrionidae</taxon>
        <taxon>Tenebrionidae incertae sedis</taxon>
        <taxon>Tribolium</taxon>
    </lineage>
</organism>
<dbReference type="Proteomes" id="UP000007266">
    <property type="component" value="Linkage group 9"/>
</dbReference>
<keyword evidence="3 5" id="KW-1133">Transmembrane helix</keyword>
<dbReference type="GO" id="GO:0046513">
    <property type="term" value="P:ceramide biosynthetic process"/>
    <property type="evidence" value="ECO:0000318"/>
    <property type="project" value="GO_Central"/>
</dbReference>
<evidence type="ECO:0000256" key="5">
    <source>
        <dbReference type="SAM" id="Phobius"/>
    </source>
</evidence>
<dbReference type="InterPro" id="IPR024129">
    <property type="entry name" value="Sphingomy_SMPD4"/>
</dbReference>
<keyword evidence="7" id="KW-1185">Reference proteome</keyword>
<sequence>MLNNETDSFMNRVRRALTLPIRARCAELTVLFDRGSTLDLQNFFPLLIDNIFGPQGTVSWGLRVARDVNEDFRQLEHFLSPCGPVFKLIYTLLKDPSAKYDFPVMYLPVKVQQILENAQLHPFYADIVHVNPQTKHVISLLLNPFDYYMFHFAYHLINPWHQRSGSVLTTQQQASWNTVYYVLCCDYMLHFLPTTPGATVLPAIYYNGKNPIQPLQQMKSPVGSKLLNSSLLNKSVEEYSFPQNLGRHPRNQIWRSETVLTVFIDMWLNNDQISQPTNQINSSFNSSPVPRLLQYTELPTSEYMRIIRVLIKQLHAFSASAKIDDTHMCELKKIAIPMVEGKFYIFLRNLIHRWPLDGSFRLLLELWLTYIQPWRYPPDATQADLKKQNLDAEDAMTTAPPTVGREYLPFIAENLLIYVVIFQQLLPRFTRVDLVSPKMSVMLYRISKVFNQPNLASLLKEIEQSIENNHSPSHSYSSHWLSNLPPLNPTIPPAPEVYELVIQIKRSISVAQELVQIRKQEEQEHSVSFFDFLRIFYDTPTTTDEFSLNERLKVPEYLDKSLDHLKQLFQLSEVPESEPDTSVLTNSGSSGLEISNDFKFLTPERVRERMKKIKYEGDPDLHPIRTMEIAFLVRMLYQLSLQINENFRQKFCQLYYDQTYWGRLSRQLLCPPLTIYKYDKTKPGSPRVSMELPPRVSLRYFASYHFWTYLMIGWIVAVTLGYGLPVYLLFAFFIVLLYKCIRAIASNPVRHNYPTEGFGNISFDDSF</sequence>
<evidence type="ECO:0000256" key="3">
    <source>
        <dbReference type="ARBA" id="ARBA00022989"/>
    </source>
</evidence>
<keyword evidence="4 5" id="KW-0472">Membrane</keyword>
<gene>
    <name evidence="6" type="primary">AUGUSTUS-3.0.2_12509</name>
    <name evidence="6" type="ORF">TcasGA2_TC012509</name>
</gene>
<dbReference type="GO" id="GO:0050290">
    <property type="term" value="F:sphingomyelin phosphodiesterase D activity"/>
    <property type="evidence" value="ECO:0000318"/>
    <property type="project" value="GO_Central"/>
</dbReference>
<accession>D6X2Y7</accession>
<evidence type="ECO:0000313" key="6">
    <source>
        <dbReference type="EMBL" id="EFA10294.2"/>
    </source>
</evidence>